<evidence type="ECO:0000313" key="2">
    <source>
        <dbReference type="Proteomes" id="UP000010473"/>
    </source>
</evidence>
<reference evidence="2" key="1">
    <citation type="journal article" date="2013" name="Proc. Natl. Acad. Sci. U.S.A.">
        <title>Improving the coverage of the cyanobacterial phylum using diversity-driven genome sequencing.</title>
        <authorList>
            <person name="Shih P.M."/>
            <person name="Wu D."/>
            <person name="Latifi A."/>
            <person name="Axen S.D."/>
            <person name="Fewer D.P."/>
            <person name="Talla E."/>
            <person name="Calteau A."/>
            <person name="Cai F."/>
            <person name="Tandeau de Marsac N."/>
            <person name="Rippka R."/>
            <person name="Herdman M."/>
            <person name="Sivonen K."/>
            <person name="Coursin T."/>
            <person name="Laurent T."/>
            <person name="Goodwin L."/>
            <person name="Nolan M."/>
            <person name="Davenport K.W."/>
            <person name="Han C.S."/>
            <person name="Rubin E.M."/>
            <person name="Eisen J.A."/>
            <person name="Woyke T."/>
            <person name="Gugger M."/>
            <person name="Kerfeld C.A."/>
        </authorList>
    </citation>
    <scope>NUCLEOTIDE SEQUENCE [LARGE SCALE GENOMIC DNA]</scope>
    <source>
        <strain evidence="2">ATCC 29371 / PCC 7437</strain>
        <plasmid evidence="2">Plasmid pSTA7437.01</plasmid>
    </source>
</reference>
<name>K9Y135_STAC7</name>
<dbReference type="AlphaFoldDB" id="K9Y135"/>
<dbReference type="RefSeq" id="WP_015211992.1">
    <property type="nucleotide sequence ID" value="NC_019765.1"/>
</dbReference>
<protein>
    <recommendedName>
        <fullName evidence="3">Mobilization protein</fullName>
    </recommendedName>
</protein>
<dbReference type="KEGG" id="scs:Sta7437_4628"/>
<evidence type="ECO:0008006" key="3">
    <source>
        <dbReference type="Google" id="ProtNLM"/>
    </source>
</evidence>
<keyword evidence="2" id="KW-1185">Reference proteome</keyword>
<dbReference type="OrthoDB" id="582131at2"/>
<dbReference type="InterPro" id="IPR053842">
    <property type="entry name" value="NikA-like"/>
</dbReference>
<evidence type="ECO:0000313" key="1">
    <source>
        <dbReference type="EMBL" id="AFZ38086.1"/>
    </source>
</evidence>
<organism evidence="1 2">
    <name type="scientific">Stanieria cyanosphaera (strain ATCC 29371 / PCC 7437)</name>
    <dbReference type="NCBI Taxonomy" id="111780"/>
    <lineage>
        <taxon>Bacteria</taxon>
        <taxon>Bacillati</taxon>
        <taxon>Cyanobacteriota</taxon>
        <taxon>Cyanophyceae</taxon>
        <taxon>Pleurocapsales</taxon>
        <taxon>Dermocarpellaceae</taxon>
        <taxon>Stanieria</taxon>
    </lineage>
</organism>
<geneLocation type="plasmid" evidence="1 2">
    <name>pSTA7437.01</name>
</geneLocation>
<dbReference type="Pfam" id="PF21983">
    <property type="entry name" value="NikA-like"/>
    <property type="match status" value="1"/>
</dbReference>
<dbReference type="Proteomes" id="UP000010473">
    <property type="component" value="Plasmid pSTA7437.01"/>
</dbReference>
<gene>
    <name evidence="1" type="ordered locus">Sta7437_4628</name>
</gene>
<dbReference type="HOGENOM" id="CLU_2002499_0_0_3"/>
<accession>K9Y135</accession>
<proteinExistence type="predicted"/>
<sequence>MTKAKQNYRYKKEFKAARIDLRATPTEKAELQLKAKASGMSLGKYLIATGLNQKSTRITPAIDKALYLELCRQGNNLDRLARLHNTQAASGNYSKLHPDDRAMLEKIYNLLRQTLNQLQGRKVN</sequence>
<dbReference type="EMBL" id="CP003654">
    <property type="protein sequence ID" value="AFZ38086.1"/>
    <property type="molecule type" value="Genomic_DNA"/>
</dbReference>
<keyword evidence="1" id="KW-0614">Plasmid</keyword>